<dbReference type="SUPFAM" id="SSF52266">
    <property type="entry name" value="SGNH hydrolase"/>
    <property type="match status" value="1"/>
</dbReference>
<keyword evidence="4" id="KW-1185">Reference proteome</keyword>
<dbReference type="InterPro" id="IPR036514">
    <property type="entry name" value="SGNH_hydro_sf"/>
</dbReference>
<feature type="domain" description="Sialate O-acetylesterase" evidence="2">
    <location>
        <begin position="26"/>
        <end position="297"/>
    </location>
</feature>
<dbReference type="InterPro" id="IPR052940">
    <property type="entry name" value="Carb_Esterase_6"/>
</dbReference>
<keyword evidence="1" id="KW-0378">Hydrolase</keyword>
<dbReference type="Gene3D" id="3.40.50.1110">
    <property type="entry name" value="SGNH hydrolase"/>
    <property type="match status" value="1"/>
</dbReference>
<organism evidence="3 4">
    <name type="scientific">Parvularcula mediterranea</name>
    <dbReference type="NCBI Taxonomy" id="2732508"/>
    <lineage>
        <taxon>Bacteria</taxon>
        <taxon>Pseudomonadati</taxon>
        <taxon>Pseudomonadota</taxon>
        <taxon>Alphaproteobacteria</taxon>
        <taxon>Parvularculales</taxon>
        <taxon>Parvularculaceae</taxon>
        <taxon>Parvularcula</taxon>
    </lineage>
</organism>
<evidence type="ECO:0000313" key="3">
    <source>
        <dbReference type="EMBL" id="NNU15321.1"/>
    </source>
</evidence>
<reference evidence="3 4" key="1">
    <citation type="submission" date="2020-05" db="EMBL/GenBank/DDBJ databases">
        <title>Parvularcula mediterraneae sp. nov., isolated from polypropylene straw from shallow seawater of the seashore of Laganas in Zakynthos island, Greece.</title>
        <authorList>
            <person name="Szabo I."/>
            <person name="Al-Omari J."/>
            <person name="Rado J."/>
            <person name="Szerdahelyi G.S."/>
        </authorList>
    </citation>
    <scope>NUCLEOTIDE SEQUENCE [LARGE SCALE GENOMIC DNA]</scope>
    <source>
        <strain evidence="3 4">ZS-1/3</strain>
    </source>
</reference>
<dbReference type="PROSITE" id="PS51257">
    <property type="entry name" value="PROKAR_LIPOPROTEIN"/>
    <property type="match status" value="1"/>
</dbReference>
<evidence type="ECO:0000259" key="2">
    <source>
        <dbReference type="Pfam" id="PF03629"/>
    </source>
</evidence>
<dbReference type="PANTHER" id="PTHR31988:SF19">
    <property type="entry name" value="9-O-ACETYL-N-ACETYLNEURAMINIC ACID DEACETYLASE-RELATED"/>
    <property type="match status" value="1"/>
</dbReference>
<evidence type="ECO:0000313" key="4">
    <source>
        <dbReference type="Proteomes" id="UP000536835"/>
    </source>
</evidence>
<dbReference type="GO" id="GO:0016788">
    <property type="term" value="F:hydrolase activity, acting on ester bonds"/>
    <property type="evidence" value="ECO:0007669"/>
    <property type="project" value="UniProtKB-ARBA"/>
</dbReference>
<dbReference type="Pfam" id="PF03629">
    <property type="entry name" value="SASA"/>
    <property type="match status" value="1"/>
</dbReference>
<name>A0A7Y3W4K0_9PROT</name>
<dbReference type="EMBL" id="JABFCX010000002">
    <property type="protein sequence ID" value="NNU15321.1"/>
    <property type="molecule type" value="Genomic_DNA"/>
</dbReference>
<comment type="caution">
    <text evidence="3">The sequence shown here is derived from an EMBL/GenBank/DDBJ whole genome shotgun (WGS) entry which is preliminary data.</text>
</comment>
<protein>
    <recommendedName>
        <fullName evidence="2">Sialate O-acetylesterase domain-containing protein</fullName>
    </recommendedName>
</protein>
<dbReference type="PANTHER" id="PTHR31988">
    <property type="entry name" value="ESTERASE, PUTATIVE (DUF303)-RELATED"/>
    <property type="match status" value="1"/>
</dbReference>
<dbReference type="InterPro" id="IPR005181">
    <property type="entry name" value="SASA"/>
</dbReference>
<accession>A0A7Y3W4K0</accession>
<proteinExistence type="predicted"/>
<dbReference type="Proteomes" id="UP000536835">
    <property type="component" value="Unassembled WGS sequence"/>
</dbReference>
<evidence type="ECO:0000256" key="1">
    <source>
        <dbReference type="ARBA" id="ARBA00022801"/>
    </source>
</evidence>
<gene>
    <name evidence="3" type="ORF">HK107_03145</name>
</gene>
<sequence>MRKILGAAGVMLALTACGQQPGDTYKVYYLGGQSNMDGFGFNEDLPPELVDGVPEVLIYHGDPDTDGTEVGGEGFWRALTPGHGIGYRSTADEVTLSARFGPELSFAGALKAGAPDSKIAIIKYSRGGTGLMDGVSGYGSWDPDGYQGGGPNQLDYALTTIGDALAVADIDGDGRVDRLEPAGIVWMQGEADAYDSAEASSQYAENLAELMGIIRGALGSSDIPIVLGQIKDSGDTPETRVMAFSPEVQAQQRAFAERDPCASVVTVTEGFSFLPDGWHYQSEDYLTLGRAFADRVLALELECGP</sequence>
<dbReference type="RefSeq" id="WP_173196724.1">
    <property type="nucleotide sequence ID" value="NZ_JABFCX010000002.1"/>
</dbReference>
<dbReference type="AlphaFoldDB" id="A0A7Y3W4K0"/>